<evidence type="ECO:0000313" key="8">
    <source>
        <dbReference type="Proteomes" id="UP000728647"/>
    </source>
</evidence>
<evidence type="ECO:0000256" key="5">
    <source>
        <dbReference type="SAM" id="MobiDB-lite"/>
    </source>
</evidence>
<dbReference type="InterPro" id="IPR053138">
    <property type="entry name" value="N-alpha-Ac-DABA_deacetylase"/>
</dbReference>
<sequence>MNRRTLLAAGGVLAGTVTAGVASQPSGNDRLLAAARAPSDAGEAETQTQRLLPDTDHETPLYEIDSPRDGPTAMVFGGVHGDERSGVAVAREVVDWRPDAGTLVVVPETNREAVENDEREGPDGDLNRMFPVGQEPTTELARGIWDAVERREPDVVLDLHRSLGVYGLHREYVGQAIFHSPDARGDELAAALDADGVPWYLPFHRFTARETDLSSPLLFQKAARELESTAYLFETTEFLLDRETRVELTRLATAHVLAMHGLLEVEAGGAE</sequence>
<accession>A0A8J8GM71</accession>
<dbReference type="OrthoDB" id="170089at2157"/>
<evidence type="ECO:0000256" key="2">
    <source>
        <dbReference type="ARBA" id="ARBA00022723"/>
    </source>
</evidence>
<feature type="region of interest" description="Disordered" evidence="5">
    <location>
        <begin position="112"/>
        <end position="132"/>
    </location>
</feature>
<dbReference type="RefSeq" id="WP_174702400.1">
    <property type="nucleotide sequence ID" value="NZ_JABURA010000001.1"/>
</dbReference>
<dbReference type="GO" id="GO:0046872">
    <property type="term" value="F:metal ion binding"/>
    <property type="evidence" value="ECO:0007669"/>
    <property type="project" value="UniProtKB-KW"/>
</dbReference>
<protein>
    <submittedName>
        <fullName evidence="7">Succinylglutamate desuccinylase/aspartoacylase family protein</fullName>
    </submittedName>
</protein>
<dbReference type="PANTHER" id="PTHR37326:SF1">
    <property type="entry name" value="BLL3975 PROTEIN"/>
    <property type="match status" value="1"/>
</dbReference>
<keyword evidence="4" id="KW-0862">Zinc</keyword>
<evidence type="ECO:0000256" key="4">
    <source>
        <dbReference type="ARBA" id="ARBA00022833"/>
    </source>
</evidence>
<keyword evidence="2" id="KW-0479">Metal-binding</keyword>
<dbReference type="SUPFAM" id="SSF53187">
    <property type="entry name" value="Zn-dependent exopeptidases"/>
    <property type="match status" value="1"/>
</dbReference>
<dbReference type="Gene3D" id="3.40.630.10">
    <property type="entry name" value="Zn peptidases"/>
    <property type="match status" value="1"/>
</dbReference>
<dbReference type="GO" id="GO:0016788">
    <property type="term" value="F:hydrolase activity, acting on ester bonds"/>
    <property type="evidence" value="ECO:0007669"/>
    <property type="project" value="InterPro"/>
</dbReference>
<comment type="caution">
    <text evidence="7">The sequence shown here is derived from an EMBL/GenBank/DDBJ whole genome shotgun (WGS) entry which is preliminary data.</text>
</comment>
<feature type="compositionally biased region" description="Basic and acidic residues" evidence="5">
    <location>
        <begin position="53"/>
        <end position="68"/>
    </location>
</feature>
<comment type="cofactor">
    <cofactor evidence="1">
        <name>Zn(2+)</name>
        <dbReference type="ChEBI" id="CHEBI:29105"/>
    </cofactor>
</comment>
<evidence type="ECO:0000256" key="1">
    <source>
        <dbReference type="ARBA" id="ARBA00001947"/>
    </source>
</evidence>
<proteinExistence type="predicted"/>
<dbReference type="AlphaFoldDB" id="A0A8J8GM71"/>
<gene>
    <name evidence="7" type="ORF">HT576_14495</name>
</gene>
<reference evidence="7" key="1">
    <citation type="submission" date="2020-06" db="EMBL/GenBank/DDBJ databases">
        <title>Haloterrigena sp. nov., an extremely halophilic archaeon isolated from a saline sediment.</title>
        <authorList>
            <person name="Liu B.-B."/>
        </authorList>
    </citation>
    <scope>NUCLEOTIDE SEQUENCE</scope>
    <source>
        <strain evidence="7">SYSU A121-1</strain>
    </source>
</reference>
<dbReference type="Pfam" id="PF24827">
    <property type="entry name" value="AstE_AspA_cat"/>
    <property type="match status" value="1"/>
</dbReference>
<evidence type="ECO:0000259" key="6">
    <source>
        <dbReference type="Pfam" id="PF24827"/>
    </source>
</evidence>
<organism evidence="7 8">
    <name type="scientific">Haloterrigena gelatinilytica</name>
    <dbReference type="NCBI Taxonomy" id="2741724"/>
    <lineage>
        <taxon>Archaea</taxon>
        <taxon>Methanobacteriati</taxon>
        <taxon>Methanobacteriota</taxon>
        <taxon>Stenosarchaea group</taxon>
        <taxon>Halobacteria</taxon>
        <taxon>Halobacteriales</taxon>
        <taxon>Natrialbaceae</taxon>
        <taxon>Haloterrigena</taxon>
    </lineage>
</organism>
<evidence type="ECO:0000256" key="3">
    <source>
        <dbReference type="ARBA" id="ARBA00022801"/>
    </source>
</evidence>
<name>A0A8J8GM71_9EURY</name>
<feature type="domain" description="Succinylglutamate desuccinylase/Aspartoacylase catalytic" evidence="6">
    <location>
        <begin position="69"/>
        <end position="162"/>
    </location>
</feature>
<keyword evidence="3" id="KW-0378">Hydrolase</keyword>
<dbReference type="InterPro" id="IPR055438">
    <property type="entry name" value="AstE_AspA_cat"/>
</dbReference>
<dbReference type="PANTHER" id="PTHR37326">
    <property type="entry name" value="BLL3975 PROTEIN"/>
    <property type="match status" value="1"/>
</dbReference>
<feature type="region of interest" description="Disordered" evidence="5">
    <location>
        <begin position="34"/>
        <end position="70"/>
    </location>
</feature>
<evidence type="ECO:0000313" key="7">
    <source>
        <dbReference type="EMBL" id="NUB92226.1"/>
    </source>
</evidence>
<feature type="compositionally biased region" description="Basic and acidic residues" evidence="5">
    <location>
        <begin position="112"/>
        <end position="126"/>
    </location>
</feature>
<dbReference type="Proteomes" id="UP000728647">
    <property type="component" value="Unassembled WGS sequence"/>
</dbReference>
<dbReference type="EMBL" id="JABURA010000001">
    <property type="protein sequence ID" value="NUB92226.1"/>
    <property type="molecule type" value="Genomic_DNA"/>
</dbReference>